<dbReference type="EMBL" id="BSFE01000002">
    <property type="protein sequence ID" value="GLK51231.1"/>
    <property type="molecule type" value="Genomic_DNA"/>
</dbReference>
<evidence type="ECO:0000256" key="1">
    <source>
        <dbReference type="ARBA" id="ARBA00004141"/>
    </source>
</evidence>
<feature type="region of interest" description="Disordered" evidence="7">
    <location>
        <begin position="497"/>
        <end position="540"/>
    </location>
</feature>
<dbReference type="Gene3D" id="3.90.550.10">
    <property type="entry name" value="Spore Coat Polysaccharide Biosynthesis Protein SpsA, Chain A"/>
    <property type="match status" value="1"/>
</dbReference>
<reference evidence="9" key="1">
    <citation type="journal article" date="2014" name="Int. J. Syst. Evol. Microbiol.">
        <title>Complete genome sequence of Corynebacterium casei LMG S-19264T (=DSM 44701T), isolated from a smear-ripened cheese.</title>
        <authorList>
            <consortium name="US DOE Joint Genome Institute (JGI-PGF)"/>
            <person name="Walter F."/>
            <person name="Albersmeier A."/>
            <person name="Kalinowski J."/>
            <person name="Ruckert C."/>
        </authorList>
    </citation>
    <scope>NUCLEOTIDE SEQUENCE</scope>
    <source>
        <strain evidence="9">VKM B-1513</strain>
    </source>
</reference>
<evidence type="ECO:0000313" key="10">
    <source>
        <dbReference type="Proteomes" id="UP001143486"/>
    </source>
</evidence>
<reference evidence="9" key="2">
    <citation type="submission" date="2023-01" db="EMBL/GenBank/DDBJ databases">
        <authorList>
            <person name="Sun Q."/>
            <person name="Evtushenko L."/>
        </authorList>
    </citation>
    <scope>NUCLEOTIDE SEQUENCE</scope>
    <source>
        <strain evidence="9">VKM B-1513</strain>
    </source>
</reference>
<accession>A0A9W6ILM4</accession>
<dbReference type="AlphaFoldDB" id="A0A9W6ILM4"/>
<protein>
    <recommendedName>
        <fullName evidence="11">Glycosyltransferase</fullName>
    </recommendedName>
</protein>
<keyword evidence="6 8" id="KW-0472">Membrane</keyword>
<evidence type="ECO:0000256" key="3">
    <source>
        <dbReference type="ARBA" id="ARBA00022679"/>
    </source>
</evidence>
<feature type="transmembrane region" description="Helical" evidence="8">
    <location>
        <begin position="425"/>
        <end position="446"/>
    </location>
</feature>
<organism evidence="9 10">
    <name type="scientific">Maricaulis virginensis</name>
    <dbReference type="NCBI Taxonomy" id="144022"/>
    <lineage>
        <taxon>Bacteria</taxon>
        <taxon>Pseudomonadati</taxon>
        <taxon>Pseudomonadota</taxon>
        <taxon>Alphaproteobacteria</taxon>
        <taxon>Maricaulales</taxon>
        <taxon>Maricaulaceae</taxon>
        <taxon>Maricaulis</taxon>
    </lineage>
</organism>
<keyword evidence="5 8" id="KW-1133">Transmembrane helix</keyword>
<dbReference type="SUPFAM" id="SSF53448">
    <property type="entry name" value="Nucleotide-diphospho-sugar transferases"/>
    <property type="match status" value="1"/>
</dbReference>
<dbReference type="InterPro" id="IPR029044">
    <property type="entry name" value="Nucleotide-diphossugar_trans"/>
</dbReference>
<feature type="transmembrane region" description="Helical" evidence="8">
    <location>
        <begin position="79"/>
        <end position="97"/>
    </location>
</feature>
<evidence type="ECO:0000313" key="9">
    <source>
        <dbReference type="EMBL" id="GLK51231.1"/>
    </source>
</evidence>
<evidence type="ECO:0000256" key="8">
    <source>
        <dbReference type="SAM" id="Phobius"/>
    </source>
</evidence>
<dbReference type="Proteomes" id="UP001143486">
    <property type="component" value="Unassembled WGS sequence"/>
</dbReference>
<dbReference type="PANTHER" id="PTHR43867">
    <property type="entry name" value="CELLULOSE SYNTHASE CATALYTIC SUBUNIT A [UDP-FORMING]"/>
    <property type="match status" value="1"/>
</dbReference>
<evidence type="ECO:0000256" key="4">
    <source>
        <dbReference type="ARBA" id="ARBA00022692"/>
    </source>
</evidence>
<dbReference type="Pfam" id="PF13641">
    <property type="entry name" value="Glyco_tranf_2_3"/>
    <property type="match status" value="1"/>
</dbReference>
<dbReference type="GO" id="GO:0016757">
    <property type="term" value="F:glycosyltransferase activity"/>
    <property type="evidence" value="ECO:0007669"/>
    <property type="project" value="UniProtKB-KW"/>
</dbReference>
<evidence type="ECO:0000256" key="7">
    <source>
        <dbReference type="SAM" id="MobiDB-lite"/>
    </source>
</evidence>
<keyword evidence="10" id="KW-1185">Reference proteome</keyword>
<keyword evidence="4 8" id="KW-0812">Transmembrane</keyword>
<gene>
    <name evidence="9" type="ORF">GCM10017621_07390</name>
</gene>
<feature type="transmembrane region" description="Helical" evidence="8">
    <location>
        <begin position="103"/>
        <end position="123"/>
    </location>
</feature>
<feature type="transmembrane region" description="Helical" evidence="8">
    <location>
        <begin position="392"/>
        <end position="419"/>
    </location>
</feature>
<dbReference type="PANTHER" id="PTHR43867:SF2">
    <property type="entry name" value="CELLULOSE SYNTHASE CATALYTIC SUBUNIT A [UDP-FORMING]"/>
    <property type="match status" value="1"/>
</dbReference>
<comment type="caution">
    <text evidence="9">The sequence shown here is derived from an EMBL/GenBank/DDBJ whole genome shotgun (WGS) entry which is preliminary data.</text>
</comment>
<feature type="region of interest" description="Disordered" evidence="7">
    <location>
        <begin position="12"/>
        <end position="46"/>
    </location>
</feature>
<evidence type="ECO:0000256" key="6">
    <source>
        <dbReference type="ARBA" id="ARBA00023136"/>
    </source>
</evidence>
<comment type="subcellular location">
    <subcellularLocation>
        <location evidence="1">Membrane</location>
        <topology evidence="1">Multi-pass membrane protein</topology>
    </subcellularLocation>
</comment>
<keyword evidence="2" id="KW-0328">Glycosyltransferase</keyword>
<evidence type="ECO:0000256" key="5">
    <source>
        <dbReference type="ARBA" id="ARBA00022989"/>
    </source>
</evidence>
<dbReference type="InterPro" id="IPR050321">
    <property type="entry name" value="Glycosyltr_2/OpgH_subfam"/>
</dbReference>
<evidence type="ECO:0008006" key="11">
    <source>
        <dbReference type="Google" id="ProtNLM"/>
    </source>
</evidence>
<keyword evidence="3" id="KW-0808">Transferase</keyword>
<dbReference type="GO" id="GO:0016020">
    <property type="term" value="C:membrane"/>
    <property type="evidence" value="ECO:0007669"/>
    <property type="project" value="UniProtKB-SubCell"/>
</dbReference>
<sequence>MDGAQGIDAAGTLARSAPRRAGSCSASARVAPAHATPERGGRLQTPPGILARLWTDEAAGGLSRRCPELSARNRSFPHLVSLLCGLVLASILASPALPFSTSALLLAVLAPTCLSLALLRIAGTLNRPRHAPRRDLCEAALPKASIIVALYREAAVIPQLVTTLAAIDYPAGKLEVRLVLEADDTETLAAIERCRLDRRFGVIIAPAGHPRTKPRALNYALRFCSGEIIAVHDAEDRPHPHQLRHAAESFSLAPPRLACLQAPLNWYNRGETWLTRQFAMEYAAHFHVMLPLYQRLGWPLPLGGTSNYFRAKALQRSGGWDAWNVTEDADLGVRLHRLGYRCGLIAPTTLEEAPVSLRGWTPQRTRWLKGYWQTLGVHFGLDAERRRLSLPLVMTLGGAVLSALIHGPTLAAALAVAVMEQGVSLPVLACLSILGAGYAGGLMGAVEGMARAGLPVRIADLALLPAYWSIQVVPAVRALVQLVQNPYLWEKTEHGVSSLAEPPCTSPCPRPSSPSRSALQASFSPAGGPASRSDRSAARG</sequence>
<evidence type="ECO:0000256" key="2">
    <source>
        <dbReference type="ARBA" id="ARBA00022676"/>
    </source>
</evidence>
<proteinExistence type="predicted"/>
<name>A0A9W6ILM4_9PROT</name>